<reference evidence="7 8" key="1">
    <citation type="journal article" date="2012" name="New Phytol.">
        <title>Insight into trade-off between wood decay and parasitism from the genome of a fungal forest pathogen.</title>
        <authorList>
            <person name="Olson A."/>
            <person name="Aerts A."/>
            <person name="Asiegbu F."/>
            <person name="Belbahri L."/>
            <person name="Bouzid O."/>
            <person name="Broberg A."/>
            <person name="Canback B."/>
            <person name="Coutinho P.M."/>
            <person name="Cullen D."/>
            <person name="Dalman K."/>
            <person name="Deflorio G."/>
            <person name="van Diepen L.T."/>
            <person name="Dunand C."/>
            <person name="Duplessis S."/>
            <person name="Durling M."/>
            <person name="Gonthier P."/>
            <person name="Grimwood J."/>
            <person name="Fossdal C.G."/>
            <person name="Hansson D."/>
            <person name="Henrissat B."/>
            <person name="Hietala A."/>
            <person name="Himmelstrand K."/>
            <person name="Hoffmeister D."/>
            <person name="Hogberg N."/>
            <person name="James T.Y."/>
            <person name="Karlsson M."/>
            <person name="Kohler A."/>
            <person name="Kues U."/>
            <person name="Lee Y.H."/>
            <person name="Lin Y.C."/>
            <person name="Lind M."/>
            <person name="Lindquist E."/>
            <person name="Lombard V."/>
            <person name="Lucas S."/>
            <person name="Lunden K."/>
            <person name="Morin E."/>
            <person name="Murat C."/>
            <person name="Park J."/>
            <person name="Raffaello T."/>
            <person name="Rouze P."/>
            <person name="Salamov A."/>
            <person name="Schmutz J."/>
            <person name="Solheim H."/>
            <person name="Stahlberg J."/>
            <person name="Velez H."/>
            <person name="de Vries R.P."/>
            <person name="Wiebenga A."/>
            <person name="Woodward S."/>
            <person name="Yakovlev I."/>
            <person name="Garbelotto M."/>
            <person name="Martin F."/>
            <person name="Grigoriev I.V."/>
            <person name="Stenlid J."/>
        </authorList>
    </citation>
    <scope>NUCLEOTIDE SEQUENCE [LARGE SCALE GENOMIC DNA]</scope>
    <source>
        <strain evidence="7 8">TC 32-1</strain>
    </source>
</reference>
<dbReference type="AlphaFoldDB" id="W4KQ88"/>
<dbReference type="SUPFAM" id="SSF64356">
    <property type="entry name" value="SNARE-like"/>
    <property type="match status" value="1"/>
</dbReference>
<dbReference type="eggNOG" id="KOG0936">
    <property type="taxonomic scope" value="Eukaryota"/>
</dbReference>
<dbReference type="RefSeq" id="XP_009541453.1">
    <property type="nucleotide sequence ID" value="XM_009543158.1"/>
</dbReference>
<proteinExistence type="inferred from homology"/>
<evidence type="ECO:0000256" key="1">
    <source>
        <dbReference type="ARBA" id="ARBA00004308"/>
    </source>
</evidence>
<dbReference type="InterPro" id="IPR011012">
    <property type="entry name" value="Longin-like_dom_sf"/>
</dbReference>
<dbReference type="HOGENOM" id="CLU_061221_2_1_1"/>
<dbReference type="Gene3D" id="3.30.450.60">
    <property type="match status" value="1"/>
</dbReference>
<dbReference type="InParanoid" id="W4KQ88"/>
<dbReference type="InterPro" id="IPR016635">
    <property type="entry name" value="AP_complex_ssu"/>
</dbReference>
<comment type="similarity">
    <text evidence="2">Belongs to the adaptor complexes small subunit family.</text>
</comment>
<keyword evidence="3" id="KW-0813">Transport</keyword>
<dbReference type="FunCoup" id="W4KQ88">
    <property type="interactions" value="350"/>
</dbReference>
<comment type="subcellular location">
    <subcellularLocation>
        <location evidence="1">Endomembrane system</location>
    </subcellularLocation>
</comment>
<evidence type="ECO:0000313" key="8">
    <source>
        <dbReference type="Proteomes" id="UP000030671"/>
    </source>
</evidence>
<evidence type="ECO:0000256" key="2">
    <source>
        <dbReference type="ARBA" id="ARBA00006972"/>
    </source>
</evidence>
<dbReference type="STRING" id="747525.W4KQ88"/>
<sequence length="187" mass="20281">MPISVNTSGVPRLTKFYSPIHRSSQTLVQKIYQLISGRSPSLCNFLDAPELEDFLGQQEPEGERLRVVYRSYATLHFVLVVDEAESELGILDLIQVFVESLDRAFENVCELDLVHHILAEIIQGGLVLETNLEEIDGSVRQAAQARKQSFASANPLALGVGGVGPRSAGLQIPLGWLTGKLTGVGAG</sequence>
<dbReference type="GO" id="GO:0015031">
    <property type="term" value="P:protein transport"/>
    <property type="evidence" value="ECO:0007669"/>
    <property type="project" value="UniProtKB-KW"/>
</dbReference>
<name>W4KQ88_HETIT</name>
<accession>W4KQ88</accession>
<dbReference type="OrthoDB" id="10261046at2759"/>
<organism evidence="7 8">
    <name type="scientific">Heterobasidion irregulare (strain TC 32-1)</name>
    <dbReference type="NCBI Taxonomy" id="747525"/>
    <lineage>
        <taxon>Eukaryota</taxon>
        <taxon>Fungi</taxon>
        <taxon>Dikarya</taxon>
        <taxon>Basidiomycota</taxon>
        <taxon>Agaricomycotina</taxon>
        <taxon>Agaricomycetes</taxon>
        <taxon>Russulales</taxon>
        <taxon>Bondarzewiaceae</taxon>
        <taxon>Heterobasidion</taxon>
        <taxon>Heterobasidion annosum species complex</taxon>
    </lineage>
</organism>
<dbReference type="KEGG" id="hir:HETIRDRAFT_306375"/>
<evidence type="ECO:0000256" key="3">
    <source>
        <dbReference type="ARBA" id="ARBA00022448"/>
    </source>
</evidence>
<dbReference type="InterPro" id="IPR022775">
    <property type="entry name" value="AP_mu_sigma_su"/>
</dbReference>
<dbReference type="Pfam" id="PF01217">
    <property type="entry name" value="Clat_adaptor_s"/>
    <property type="match status" value="1"/>
</dbReference>
<keyword evidence="4" id="KW-0653">Protein transport</keyword>
<keyword evidence="8" id="KW-1185">Reference proteome</keyword>
<keyword evidence="5" id="KW-0472">Membrane</keyword>
<evidence type="ECO:0000313" key="7">
    <source>
        <dbReference type="EMBL" id="ETW87565.1"/>
    </source>
</evidence>
<evidence type="ECO:0000256" key="5">
    <source>
        <dbReference type="ARBA" id="ARBA00023136"/>
    </source>
</evidence>
<dbReference type="GeneID" id="20669403"/>
<dbReference type="PANTHER" id="PTHR11753">
    <property type="entry name" value="ADAPTOR COMPLEXES SMALL SUBUNIT FAMILY"/>
    <property type="match status" value="1"/>
</dbReference>
<evidence type="ECO:0000256" key="4">
    <source>
        <dbReference type="ARBA" id="ARBA00022927"/>
    </source>
</evidence>
<protein>
    <recommendedName>
        <fullName evidence="6">AP complex mu/sigma subunit domain-containing protein</fullName>
    </recommendedName>
</protein>
<dbReference type="GO" id="GO:0012505">
    <property type="term" value="C:endomembrane system"/>
    <property type="evidence" value="ECO:0007669"/>
    <property type="project" value="UniProtKB-SubCell"/>
</dbReference>
<evidence type="ECO:0000259" key="6">
    <source>
        <dbReference type="Pfam" id="PF01217"/>
    </source>
</evidence>
<dbReference type="Proteomes" id="UP000030671">
    <property type="component" value="Unassembled WGS sequence"/>
</dbReference>
<feature type="domain" description="AP complex mu/sigma subunit" evidence="6">
    <location>
        <begin position="5"/>
        <end position="142"/>
    </location>
</feature>
<dbReference type="EMBL" id="KI925454">
    <property type="protein sequence ID" value="ETW87565.1"/>
    <property type="molecule type" value="Genomic_DNA"/>
</dbReference>
<gene>
    <name evidence="7" type="ORF">HETIRDRAFT_306375</name>
</gene>